<evidence type="ECO:0000313" key="1">
    <source>
        <dbReference type="EMBL" id="KAJ7030080.1"/>
    </source>
</evidence>
<accession>A0AAD6WZA7</accession>
<organism evidence="1 2">
    <name type="scientific">Mycena alexandri</name>
    <dbReference type="NCBI Taxonomy" id="1745969"/>
    <lineage>
        <taxon>Eukaryota</taxon>
        <taxon>Fungi</taxon>
        <taxon>Dikarya</taxon>
        <taxon>Basidiomycota</taxon>
        <taxon>Agaricomycotina</taxon>
        <taxon>Agaricomycetes</taxon>
        <taxon>Agaricomycetidae</taxon>
        <taxon>Agaricales</taxon>
        <taxon>Marasmiineae</taxon>
        <taxon>Mycenaceae</taxon>
        <taxon>Mycena</taxon>
    </lineage>
</organism>
<dbReference type="EMBL" id="JARJCM010000094">
    <property type="protein sequence ID" value="KAJ7030080.1"/>
    <property type="molecule type" value="Genomic_DNA"/>
</dbReference>
<sequence>MSQMASKSLLIDRNSLASEAVPSQLMITVMWAEIVYVTPLMMAPKAPQLQLNLRLAKKSHISPQVRGDDCRFLFWTLSPGDHIANVAIKRTPSHRRRHCRINSRQRIKYLINCDLSSIPPPPHTATSPLPSPGHVNSWK</sequence>
<protein>
    <submittedName>
        <fullName evidence="1">Uncharacterized protein</fullName>
    </submittedName>
</protein>
<keyword evidence="2" id="KW-1185">Reference proteome</keyword>
<gene>
    <name evidence="1" type="ORF">C8F04DRAFT_1236677</name>
</gene>
<dbReference type="Proteomes" id="UP001218188">
    <property type="component" value="Unassembled WGS sequence"/>
</dbReference>
<comment type="caution">
    <text evidence="1">The sequence shown here is derived from an EMBL/GenBank/DDBJ whole genome shotgun (WGS) entry which is preliminary data.</text>
</comment>
<proteinExistence type="predicted"/>
<dbReference type="AlphaFoldDB" id="A0AAD6WZA7"/>
<reference evidence="1" key="1">
    <citation type="submission" date="2023-03" db="EMBL/GenBank/DDBJ databases">
        <title>Massive genome expansion in bonnet fungi (Mycena s.s.) driven by repeated elements and novel gene families across ecological guilds.</title>
        <authorList>
            <consortium name="Lawrence Berkeley National Laboratory"/>
            <person name="Harder C.B."/>
            <person name="Miyauchi S."/>
            <person name="Viragh M."/>
            <person name="Kuo A."/>
            <person name="Thoen E."/>
            <person name="Andreopoulos B."/>
            <person name="Lu D."/>
            <person name="Skrede I."/>
            <person name="Drula E."/>
            <person name="Henrissat B."/>
            <person name="Morin E."/>
            <person name="Kohler A."/>
            <person name="Barry K."/>
            <person name="LaButti K."/>
            <person name="Morin E."/>
            <person name="Salamov A."/>
            <person name="Lipzen A."/>
            <person name="Mereny Z."/>
            <person name="Hegedus B."/>
            <person name="Baldrian P."/>
            <person name="Stursova M."/>
            <person name="Weitz H."/>
            <person name="Taylor A."/>
            <person name="Grigoriev I.V."/>
            <person name="Nagy L.G."/>
            <person name="Martin F."/>
            <person name="Kauserud H."/>
        </authorList>
    </citation>
    <scope>NUCLEOTIDE SEQUENCE</scope>
    <source>
        <strain evidence="1">CBHHK200</strain>
    </source>
</reference>
<evidence type="ECO:0000313" key="2">
    <source>
        <dbReference type="Proteomes" id="UP001218188"/>
    </source>
</evidence>
<name>A0AAD6WZA7_9AGAR</name>